<gene>
    <name evidence="2" type="ORF">QI30_06590</name>
</gene>
<dbReference type="PANTHER" id="PTHR42951:SF21">
    <property type="entry name" value="METALLO-HYDROLASE YQJP-RELATED"/>
    <property type="match status" value="1"/>
</dbReference>
<name>A0A433RVE2_9BACL</name>
<evidence type="ECO:0000313" key="2">
    <source>
        <dbReference type="EMBL" id="RUS57244.1"/>
    </source>
</evidence>
<dbReference type="PANTHER" id="PTHR42951">
    <property type="entry name" value="METALLO-BETA-LACTAMASE DOMAIN-CONTAINING"/>
    <property type="match status" value="1"/>
</dbReference>
<comment type="caution">
    <text evidence="2">The sequence shown here is derived from an EMBL/GenBank/DDBJ whole genome shotgun (WGS) entry which is preliminary data.</text>
</comment>
<dbReference type="AlphaFoldDB" id="A0A433RVE2"/>
<dbReference type="EMBL" id="JTFC01000026">
    <property type="protein sequence ID" value="RUS57244.1"/>
    <property type="molecule type" value="Genomic_DNA"/>
</dbReference>
<dbReference type="Proteomes" id="UP000288623">
    <property type="component" value="Unassembled WGS sequence"/>
</dbReference>
<proteinExistence type="predicted"/>
<dbReference type="SUPFAM" id="SSF56281">
    <property type="entry name" value="Metallo-hydrolase/oxidoreductase"/>
    <property type="match status" value="1"/>
</dbReference>
<evidence type="ECO:0000313" key="3">
    <source>
        <dbReference type="Proteomes" id="UP000288623"/>
    </source>
</evidence>
<dbReference type="InterPro" id="IPR036866">
    <property type="entry name" value="RibonucZ/Hydroxyglut_hydro"/>
</dbReference>
<dbReference type="OrthoDB" id="2971563at2"/>
<dbReference type="InterPro" id="IPR050855">
    <property type="entry name" value="NDM-1-like"/>
</dbReference>
<dbReference type="SMART" id="SM00849">
    <property type="entry name" value="Lactamase_B"/>
    <property type="match status" value="1"/>
</dbReference>
<dbReference type="Pfam" id="PF00753">
    <property type="entry name" value="Lactamase_B"/>
    <property type="match status" value="1"/>
</dbReference>
<sequence>MEEIIRIETPTPFGVGTANSFLIKGDTLSIIDVGTKFPPAYEALEAGLKAQNYRFEDIEQVILTHHHPDHIGWTDAFAKADVIGHAYNDYWLRRDKAFFNYQRLFYKEQLAEEGVPQLYDRWVDKMIREVDYMGTTPLSTIIKDGDTLPGHPNLVAVETLGHAQSHFMFVDENARYAFGGDLLIDFIASNPLVEVPMGMTGPRPKSQLQYNDSLKKLASYDFERVYSGHGNVITNATELVATRLEKQHQRAMRAYALIDAPLSVFEITKRFYPTKMQAELGLTLSSTLGQLDYLEDQGLVVRTLDEEGVARYEQV</sequence>
<dbReference type="InterPro" id="IPR001279">
    <property type="entry name" value="Metallo-B-lactamas"/>
</dbReference>
<keyword evidence="3" id="KW-1185">Reference proteome</keyword>
<accession>A0A433RVE2</accession>
<evidence type="ECO:0000259" key="1">
    <source>
        <dbReference type="SMART" id="SM00849"/>
    </source>
</evidence>
<dbReference type="RefSeq" id="WP_126990143.1">
    <property type="nucleotide sequence ID" value="NZ_JTFC01000026.1"/>
</dbReference>
<organism evidence="2 3">
    <name type="scientific">Candidatus Kurthia intestinigallinarum</name>
    <dbReference type="NCBI Taxonomy" id="1562256"/>
    <lineage>
        <taxon>Bacteria</taxon>
        <taxon>Bacillati</taxon>
        <taxon>Bacillota</taxon>
        <taxon>Bacilli</taxon>
        <taxon>Bacillales</taxon>
        <taxon>Caryophanaceae</taxon>
        <taxon>Kurthia</taxon>
    </lineage>
</organism>
<protein>
    <submittedName>
        <fullName evidence="2">Beta-lactamase</fullName>
    </submittedName>
</protein>
<reference evidence="2 3" key="1">
    <citation type="submission" date="2014-11" db="EMBL/GenBank/DDBJ databases">
        <title>Genome sequence and analysis of novel Kurthia sp.</title>
        <authorList>
            <person name="Lawson J.N."/>
            <person name="Gonzalez J.E."/>
            <person name="Rinauldi L."/>
            <person name="Xuan Z."/>
            <person name="Firman A."/>
            <person name="Shaddox L."/>
            <person name="Trudeau A."/>
            <person name="Shah S."/>
            <person name="Reiman D."/>
        </authorList>
    </citation>
    <scope>NUCLEOTIDE SEQUENCE [LARGE SCALE GENOMIC DNA]</scope>
    <source>
        <strain evidence="2 3">3B1D</strain>
    </source>
</reference>
<feature type="domain" description="Metallo-beta-lactamase" evidence="1">
    <location>
        <begin position="17"/>
        <end position="229"/>
    </location>
</feature>
<dbReference type="Gene3D" id="3.60.15.10">
    <property type="entry name" value="Ribonuclease Z/Hydroxyacylglutathione hydrolase-like"/>
    <property type="match status" value="1"/>
</dbReference>